<evidence type="ECO:0000313" key="2">
    <source>
        <dbReference type="Proteomes" id="UP000293764"/>
    </source>
</evidence>
<gene>
    <name evidence="1" type="ORF">EUA98_08020</name>
</gene>
<dbReference type="Proteomes" id="UP000293764">
    <property type="component" value="Unassembled WGS sequence"/>
</dbReference>
<proteinExistence type="predicted"/>
<dbReference type="EMBL" id="SDWW01000015">
    <property type="protein sequence ID" value="RYV51521.1"/>
    <property type="molecule type" value="Genomic_DNA"/>
</dbReference>
<sequence length="99" mass="10739">MTSFRIALGIGLLRPCIRPDVVLPAAADAARRMTTVESSDLAVVRGEARIDVRFTAEGNDEAARIARRVHAAVDALATVTAPDLSRRSGARWHPVPWRP</sequence>
<evidence type="ECO:0000313" key="1">
    <source>
        <dbReference type="EMBL" id="RYV51521.1"/>
    </source>
</evidence>
<reference evidence="1 2" key="1">
    <citation type="submission" date="2019-01" db="EMBL/GenBank/DDBJ databases">
        <title>Novel species of Cellulomonas.</title>
        <authorList>
            <person name="Liu Q."/>
            <person name="Xin Y.-H."/>
        </authorList>
    </citation>
    <scope>NUCLEOTIDE SEQUENCE [LARGE SCALE GENOMIC DNA]</scope>
    <source>
        <strain evidence="1 2">HLT2-17</strain>
    </source>
</reference>
<dbReference type="AlphaFoldDB" id="A0A4Q5N5V6"/>
<protein>
    <submittedName>
        <fullName evidence="1">Uncharacterized protein</fullName>
    </submittedName>
</protein>
<accession>A0A4Q5N5V6</accession>
<dbReference type="OrthoDB" id="3256527at2"/>
<dbReference type="RefSeq" id="WP_130102156.1">
    <property type="nucleotide sequence ID" value="NZ_SDWW01000015.1"/>
</dbReference>
<comment type="caution">
    <text evidence="1">The sequence shown here is derived from an EMBL/GenBank/DDBJ whole genome shotgun (WGS) entry which is preliminary data.</text>
</comment>
<keyword evidence="2" id="KW-1185">Reference proteome</keyword>
<name>A0A4Q5N5V6_9MICO</name>
<organism evidence="1 2">
    <name type="scientific">Pengzhenrongella frigida</name>
    <dbReference type="NCBI Taxonomy" id="1259133"/>
    <lineage>
        <taxon>Bacteria</taxon>
        <taxon>Bacillati</taxon>
        <taxon>Actinomycetota</taxon>
        <taxon>Actinomycetes</taxon>
        <taxon>Micrococcales</taxon>
        <taxon>Pengzhenrongella</taxon>
    </lineage>
</organism>